<comment type="cofactor">
    <cofactor evidence="2">
        <name>Mg(2+)</name>
        <dbReference type="ChEBI" id="CHEBI:18420"/>
    </cofactor>
</comment>
<evidence type="ECO:0000256" key="28">
    <source>
        <dbReference type="ARBA" id="ARBA00072984"/>
    </source>
</evidence>
<evidence type="ECO:0000256" key="14">
    <source>
        <dbReference type="ARBA" id="ARBA00047289"/>
    </source>
</evidence>
<dbReference type="GO" id="GO:0030145">
    <property type="term" value="F:manganese ion binding"/>
    <property type="evidence" value="ECO:0007669"/>
    <property type="project" value="InterPro"/>
</dbReference>
<keyword evidence="9" id="KW-0694">RNA-binding</keyword>
<comment type="catalytic activity">
    <reaction evidence="18">
        <text>propanoyl-CoA + H2O = propanoyl-4'-phosphopantetheine + adenosine 3',5'-bisphosphate + 2 H(+)</text>
        <dbReference type="Rhea" id="RHEA:67464"/>
        <dbReference type="ChEBI" id="CHEBI:15377"/>
        <dbReference type="ChEBI" id="CHEBI:15378"/>
        <dbReference type="ChEBI" id="CHEBI:57392"/>
        <dbReference type="ChEBI" id="CHEBI:58343"/>
        <dbReference type="ChEBI" id="CHEBI:172362"/>
    </reaction>
    <physiologicalReaction direction="left-to-right" evidence="18">
        <dbReference type="Rhea" id="RHEA:67465"/>
    </physiologicalReaction>
</comment>
<reference evidence="31" key="2">
    <citation type="submission" date="2025-09" db="UniProtKB">
        <authorList>
            <consortium name="Ensembl"/>
        </authorList>
    </citation>
    <scope>IDENTIFICATION</scope>
</reference>
<sequence>STNTVRVSPGKLRDVQHNRNIGRTGSFFPQLWLLKCFVCFHFRNSLIDDAKARLKEHDAGTRYSHLSYDKYSVLLPLLVKEGKLHLLFTLRSEKLRRSPGEVCFPGGKCEPTDVDDVATAVREAQEEVGLCPRQVEVVCRLVPYLLERDTLITPVVGFIDHKFQAQPNPDEVKKVFLVPLEYFLHPQVYHQSHMTFSGHDVVVHCFEYRHPEDGVTYQIKGITAKLALFVALIILGKKPTFDVEFNLSDLMSSSEEIFLKRHKRATSKL</sequence>
<evidence type="ECO:0000256" key="29">
    <source>
        <dbReference type="ARBA" id="ARBA00079598"/>
    </source>
</evidence>
<comment type="catalytic activity">
    <reaction evidence="21">
        <text>a 5'-end CoA-ribonucleoside in mRNA + H2O = a 5'-end phospho-adenosine-phospho-ribonucleoside in mRNA + (R)-4'-phosphopantetheine + 2 H(+)</text>
        <dbReference type="Rhea" id="RHEA:67592"/>
        <dbReference type="Rhea" id="RHEA-COMP:15719"/>
        <dbReference type="Rhea" id="RHEA-COMP:17276"/>
        <dbReference type="ChEBI" id="CHEBI:15377"/>
        <dbReference type="ChEBI" id="CHEBI:15378"/>
        <dbReference type="ChEBI" id="CHEBI:61723"/>
        <dbReference type="ChEBI" id="CHEBI:144051"/>
        <dbReference type="ChEBI" id="CHEBI:172371"/>
    </reaction>
    <physiologicalReaction direction="left-to-right" evidence="21">
        <dbReference type="Rhea" id="RHEA:67593"/>
    </physiologicalReaction>
</comment>
<keyword evidence="32" id="KW-1185">Reference proteome</keyword>
<evidence type="ECO:0000256" key="15">
    <source>
        <dbReference type="ARBA" id="ARBA00047369"/>
    </source>
</evidence>
<evidence type="ECO:0000256" key="22">
    <source>
        <dbReference type="ARBA" id="ARBA00048961"/>
    </source>
</evidence>
<evidence type="ECO:0000256" key="23">
    <source>
        <dbReference type="ARBA" id="ARBA00049284"/>
    </source>
</evidence>
<dbReference type="InterPro" id="IPR015797">
    <property type="entry name" value="NUDIX_hydrolase-like_dom_sf"/>
</dbReference>
<dbReference type="PANTHER" id="PTHR12992">
    <property type="entry name" value="NUDIX HYDROLASE"/>
    <property type="match status" value="1"/>
</dbReference>
<dbReference type="PROSITE" id="PS51462">
    <property type="entry name" value="NUDIX"/>
    <property type="match status" value="1"/>
</dbReference>
<dbReference type="InterPro" id="IPR000059">
    <property type="entry name" value="NUDIX_hydrolase_NudL_CS"/>
</dbReference>
<evidence type="ECO:0000256" key="26">
    <source>
        <dbReference type="ARBA" id="ARBA00051856"/>
    </source>
</evidence>
<dbReference type="GO" id="GO:0003723">
    <property type="term" value="F:RNA binding"/>
    <property type="evidence" value="ECO:0007669"/>
    <property type="project" value="UniProtKB-KW"/>
</dbReference>
<dbReference type="GO" id="GO:0000287">
    <property type="term" value="F:magnesium ion binding"/>
    <property type="evidence" value="ECO:0007669"/>
    <property type="project" value="InterPro"/>
</dbReference>
<feature type="domain" description="Nudix hydrolase" evidence="30">
    <location>
        <begin position="68"/>
        <end position="200"/>
    </location>
</feature>
<evidence type="ECO:0000256" key="24">
    <source>
        <dbReference type="ARBA" id="ARBA00050371"/>
    </source>
</evidence>
<dbReference type="GO" id="GO:0009132">
    <property type="term" value="P:nucleoside diphosphate metabolic process"/>
    <property type="evidence" value="ECO:0007669"/>
    <property type="project" value="InterPro"/>
</dbReference>
<comment type="catalytic activity">
    <reaction evidence="17">
        <text>hexanoyl-CoA + H2O = hexanoyl-4'-phosphopantetheine + adenosine 3',5'-bisphosphate + 2 H(+)</text>
        <dbReference type="Rhea" id="RHEA:49980"/>
        <dbReference type="ChEBI" id="CHEBI:15377"/>
        <dbReference type="ChEBI" id="CHEBI:15378"/>
        <dbReference type="ChEBI" id="CHEBI:58343"/>
        <dbReference type="ChEBI" id="CHEBI:62620"/>
        <dbReference type="ChEBI" id="CHEBI:132012"/>
    </reaction>
    <physiologicalReaction direction="left-to-right" evidence="17">
        <dbReference type="Rhea" id="RHEA:49981"/>
    </physiologicalReaction>
</comment>
<evidence type="ECO:0000256" key="27">
    <source>
        <dbReference type="ARBA" id="ARBA00059426"/>
    </source>
</evidence>
<dbReference type="AlphaFoldDB" id="A0A667HXR6"/>
<dbReference type="GO" id="GO:0005782">
    <property type="term" value="C:peroxisomal matrix"/>
    <property type="evidence" value="ECO:0007669"/>
    <property type="project" value="UniProtKB-ARBA"/>
</dbReference>
<keyword evidence="10" id="KW-0576">Peroxisome</keyword>
<comment type="catalytic activity">
    <reaction evidence="20">
        <text>succinyl-CoA + H2O = succinyl-4'-phosphopantetheine + adenosine 3',5'-bisphosphate + 2 H(+)</text>
        <dbReference type="Rhea" id="RHEA:67472"/>
        <dbReference type="ChEBI" id="CHEBI:15377"/>
        <dbReference type="ChEBI" id="CHEBI:15378"/>
        <dbReference type="ChEBI" id="CHEBI:57292"/>
        <dbReference type="ChEBI" id="CHEBI:58343"/>
        <dbReference type="ChEBI" id="CHEBI:172364"/>
    </reaction>
    <physiologicalReaction direction="left-to-right" evidence="20">
        <dbReference type="Rhea" id="RHEA:67473"/>
    </physiologicalReaction>
</comment>
<evidence type="ECO:0000256" key="19">
    <source>
        <dbReference type="ARBA" id="ARBA00047757"/>
    </source>
</evidence>
<dbReference type="Ensembl" id="ENSLCNT00005027781.1">
    <property type="protein sequence ID" value="ENSLCNP00005024869.1"/>
    <property type="gene ID" value="ENSLCNG00005016155.1"/>
</dbReference>
<evidence type="ECO:0000256" key="18">
    <source>
        <dbReference type="ARBA" id="ARBA00047666"/>
    </source>
</evidence>
<evidence type="ECO:0000256" key="21">
    <source>
        <dbReference type="ARBA" id="ARBA00048667"/>
    </source>
</evidence>
<comment type="subunit">
    <text evidence="5">Monomer.</text>
</comment>
<dbReference type="SUPFAM" id="SSF55811">
    <property type="entry name" value="Nudix"/>
    <property type="match status" value="1"/>
</dbReference>
<accession>A0A667HXR6</accession>
<comment type="similarity">
    <text evidence="4">Belongs to the Nudix hydrolase family. PCD1 subfamily.</text>
</comment>
<comment type="catalytic activity">
    <reaction evidence="16">
        <text>tetradecanoyl-CoA + H2O = tetradecanoyl-4'-phosphopantetheine + adenosine 3',5'-bisphosphate + 2 H(+)</text>
        <dbReference type="Rhea" id="RHEA:50028"/>
        <dbReference type="ChEBI" id="CHEBI:15377"/>
        <dbReference type="ChEBI" id="CHEBI:15378"/>
        <dbReference type="ChEBI" id="CHEBI:57385"/>
        <dbReference type="ChEBI" id="CHEBI:58343"/>
        <dbReference type="ChEBI" id="CHEBI:132017"/>
    </reaction>
    <physiologicalReaction direction="left-to-right" evidence="16">
        <dbReference type="Rhea" id="RHEA:50029"/>
    </physiologicalReaction>
</comment>
<proteinExistence type="inferred from homology"/>
<reference evidence="31" key="1">
    <citation type="submission" date="2025-08" db="UniProtKB">
        <authorList>
            <consortium name="Ensembl"/>
        </authorList>
    </citation>
    <scope>IDENTIFICATION</scope>
</reference>
<organism evidence="31 32">
    <name type="scientific">Lynx canadensis</name>
    <name type="common">Canada lynx</name>
    <name type="synonym">Felis canadensis</name>
    <dbReference type="NCBI Taxonomy" id="61383"/>
    <lineage>
        <taxon>Eukaryota</taxon>
        <taxon>Metazoa</taxon>
        <taxon>Chordata</taxon>
        <taxon>Craniata</taxon>
        <taxon>Vertebrata</taxon>
        <taxon>Euteleostomi</taxon>
        <taxon>Mammalia</taxon>
        <taxon>Eutheria</taxon>
        <taxon>Laurasiatheria</taxon>
        <taxon>Carnivora</taxon>
        <taxon>Feliformia</taxon>
        <taxon>Felidae</taxon>
        <taxon>Felinae</taxon>
        <taxon>Lynx</taxon>
    </lineage>
</organism>
<evidence type="ECO:0000256" key="9">
    <source>
        <dbReference type="ARBA" id="ARBA00022884"/>
    </source>
</evidence>
<dbReference type="Proteomes" id="UP000472241">
    <property type="component" value="Unplaced"/>
</dbReference>
<evidence type="ECO:0000256" key="16">
    <source>
        <dbReference type="ARBA" id="ARBA00047403"/>
    </source>
</evidence>
<comment type="catalytic activity">
    <reaction evidence="15">
        <text>malonyl-CoA + H2O = malonyl-4'-phosphopantetheine + adenosine 3',5'-bisphosphate + 2 H(+)</text>
        <dbReference type="Rhea" id="RHEA:67468"/>
        <dbReference type="ChEBI" id="CHEBI:15377"/>
        <dbReference type="ChEBI" id="CHEBI:15378"/>
        <dbReference type="ChEBI" id="CHEBI:57384"/>
        <dbReference type="ChEBI" id="CHEBI:58343"/>
        <dbReference type="ChEBI" id="CHEBI:172363"/>
    </reaction>
    <physiologicalReaction direction="left-to-right" evidence="15">
        <dbReference type="Rhea" id="RHEA:67469"/>
    </physiologicalReaction>
</comment>
<name>A0A667HXR6_LYNCA</name>
<dbReference type="GO" id="GO:0010945">
    <property type="term" value="F:coenzyme A diphosphatase activity"/>
    <property type="evidence" value="ECO:0007669"/>
    <property type="project" value="UniProtKB-EC"/>
</dbReference>
<evidence type="ECO:0000256" key="10">
    <source>
        <dbReference type="ARBA" id="ARBA00023140"/>
    </source>
</evidence>
<dbReference type="FunFam" id="3.90.79.10:FF:000049">
    <property type="entry name" value="Peroxisomal coenzyme A diphosphatase NUDT7"/>
    <property type="match status" value="1"/>
</dbReference>
<keyword evidence="7" id="KW-0378">Hydrolase</keyword>
<comment type="catalytic activity">
    <reaction evidence="12">
        <text>CoA + H2O = (R)-4'-phosphopantetheine + adenosine 3',5'-bisphosphate + 2 H(+)</text>
        <dbReference type="Rhea" id="RHEA:64988"/>
        <dbReference type="ChEBI" id="CHEBI:15377"/>
        <dbReference type="ChEBI" id="CHEBI:15378"/>
        <dbReference type="ChEBI" id="CHEBI:57287"/>
        <dbReference type="ChEBI" id="CHEBI:58343"/>
        <dbReference type="ChEBI" id="CHEBI:61723"/>
        <dbReference type="EC" id="3.6.1.77"/>
    </reaction>
    <physiologicalReaction direction="left-to-right" evidence="12">
        <dbReference type="Rhea" id="RHEA:64989"/>
    </physiologicalReaction>
</comment>
<evidence type="ECO:0000256" key="6">
    <source>
        <dbReference type="ARBA" id="ARBA00022723"/>
    </source>
</evidence>
<comment type="catalytic activity">
    <reaction evidence="24">
        <text>decanoyl-CoA + H2O = decanoyl-4'-phosphopantetheine + adenosine 3',5'-bisphosphate + 2 H(+)</text>
        <dbReference type="Rhea" id="RHEA:50020"/>
        <dbReference type="ChEBI" id="CHEBI:15377"/>
        <dbReference type="ChEBI" id="CHEBI:15378"/>
        <dbReference type="ChEBI" id="CHEBI:58343"/>
        <dbReference type="ChEBI" id="CHEBI:61430"/>
        <dbReference type="ChEBI" id="CHEBI:132014"/>
    </reaction>
    <physiologicalReaction direction="left-to-right" evidence="24">
        <dbReference type="Rhea" id="RHEA:50021"/>
    </physiologicalReaction>
</comment>
<evidence type="ECO:0000256" key="17">
    <source>
        <dbReference type="ARBA" id="ARBA00047466"/>
    </source>
</evidence>
<dbReference type="PROSITE" id="PS01293">
    <property type="entry name" value="NUDIX_COA"/>
    <property type="match status" value="1"/>
</dbReference>
<evidence type="ECO:0000313" key="31">
    <source>
        <dbReference type="Ensembl" id="ENSLCNP00005024869.1"/>
    </source>
</evidence>
<comment type="catalytic activity">
    <reaction evidence="26">
        <text>acetyl-CoA + H2O = S-acetyl-4'-phosphopantetheine + adenosine 3',5'-bisphosphate + 2 H(+)</text>
        <dbReference type="Rhea" id="RHEA:64992"/>
        <dbReference type="ChEBI" id="CHEBI:15377"/>
        <dbReference type="ChEBI" id="CHEBI:15378"/>
        <dbReference type="ChEBI" id="CHEBI:57288"/>
        <dbReference type="ChEBI" id="CHEBI:58343"/>
        <dbReference type="ChEBI" id="CHEBI:156266"/>
    </reaction>
    <physiologicalReaction direction="left-to-right" evidence="26">
        <dbReference type="Rhea" id="RHEA:64993"/>
    </physiologicalReaction>
</comment>
<comment type="catalytic activity">
    <reaction evidence="23">
        <text>butanoyl-CoA + H2O = S-butanoyl-4'-phosphopantetheine + adenosine 3',5'-bisphosphate + 2 H(+)</text>
        <dbReference type="Rhea" id="RHEA:49976"/>
        <dbReference type="ChEBI" id="CHEBI:15377"/>
        <dbReference type="ChEBI" id="CHEBI:15378"/>
        <dbReference type="ChEBI" id="CHEBI:57371"/>
        <dbReference type="ChEBI" id="CHEBI:58343"/>
        <dbReference type="ChEBI" id="CHEBI:132011"/>
    </reaction>
    <physiologicalReaction direction="left-to-right" evidence="23">
        <dbReference type="Rhea" id="RHEA:49977"/>
    </physiologicalReaction>
</comment>
<dbReference type="InterPro" id="IPR045121">
    <property type="entry name" value="CoAse"/>
</dbReference>
<dbReference type="Gene3D" id="3.90.79.10">
    <property type="entry name" value="Nucleoside Triphosphate Pyrophosphohydrolase"/>
    <property type="match status" value="1"/>
</dbReference>
<comment type="catalytic activity">
    <reaction evidence="19">
        <text>dodecanoyl-CoA + H2O = S-dodecanoyl-4'-phosphopantetheine + adenosine 3',5'-bisphosphate + 2 H(+)</text>
        <dbReference type="Rhea" id="RHEA:50024"/>
        <dbReference type="ChEBI" id="CHEBI:15377"/>
        <dbReference type="ChEBI" id="CHEBI:15378"/>
        <dbReference type="ChEBI" id="CHEBI:57375"/>
        <dbReference type="ChEBI" id="CHEBI:58343"/>
        <dbReference type="ChEBI" id="CHEBI:132015"/>
    </reaction>
    <physiologicalReaction direction="left-to-right" evidence="19">
        <dbReference type="Rhea" id="RHEA:50025"/>
    </physiologicalReaction>
</comment>
<comment type="cofactor">
    <cofactor evidence="1">
        <name>Mn(2+)</name>
        <dbReference type="ChEBI" id="CHEBI:29035"/>
    </cofactor>
</comment>
<evidence type="ECO:0000256" key="11">
    <source>
        <dbReference type="ARBA" id="ARBA00023211"/>
    </source>
</evidence>
<evidence type="ECO:0000256" key="8">
    <source>
        <dbReference type="ARBA" id="ARBA00022842"/>
    </source>
</evidence>
<dbReference type="Pfam" id="PF00293">
    <property type="entry name" value="NUDIX"/>
    <property type="match status" value="1"/>
</dbReference>
<evidence type="ECO:0000256" key="25">
    <source>
        <dbReference type="ARBA" id="ARBA00051749"/>
    </source>
</evidence>
<protein>
    <recommendedName>
        <fullName evidence="28">Peroxisomal coenzyme A diphosphatase NUDT7</fullName>
        <ecNumber evidence="13">3.6.1.77</ecNumber>
    </recommendedName>
    <alternativeName>
        <fullName evidence="29">Nucleoside diphosphate-linked moiety X motif 7</fullName>
    </alternativeName>
</protein>
<dbReference type="PANTHER" id="PTHR12992:SF24">
    <property type="entry name" value="PEROXISOMAL COENZYME A DIPHOSPHATASE NUDT7"/>
    <property type="match status" value="1"/>
</dbReference>
<dbReference type="GO" id="GO:0015938">
    <property type="term" value="P:coenzyme A catabolic process"/>
    <property type="evidence" value="ECO:0007669"/>
    <property type="project" value="TreeGrafter"/>
</dbReference>
<comment type="catalytic activity">
    <reaction evidence="22">
        <text>choloyl-CoA + H2O = S-choloyl-4'-phosphopantetheine + adenosine 3',5'-bisphosphate + 2 H(+)</text>
        <dbReference type="Rhea" id="RHEA:50036"/>
        <dbReference type="ChEBI" id="CHEBI:15377"/>
        <dbReference type="ChEBI" id="CHEBI:15378"/>
        <dbReference type="ChEBI" id="CHEBI:57373"/>
        <dbReference type="ChEBI" id="CHEBI:58343"/>
        <dbReference type="ChEBI" id="CHEBI:132020"/>
    </reaction>
    <physiologicalReaction direction="left-to-right" evidence="22">
        <dbReference type="Rhea" id="RHEA:50037"/>
    </physiologicalReaction>
</comment>
<dbReference type="CDD" id="cd03426">
    <property type="entry name" value="NUDIX_CoAse_Nudt7"/>
    <property type="match status" value="1"/>
</dbReference>
<evidence type="ECO:0000256" key="5">
    <source>
        <dbReference type="ARBA" id="ARBA00011245"/>
    </source>
</evidence>
<evidence type="ECO:0000256" key="12">
    <source>
        <dbReference type="ARBA" id="ARBA00044908"/>
    </source>
</evidence>
<comment type="catalytic activity">
    <reaction evidence="25">
        <text>3alpha,7alpha,12alpha-trihydroxy-5beta-cholestan-26-oyl-CoA + H2O = 3alpha,7alpha,12alpha-trihydroxy-5beta-cholestan-26-oyl-4'-phosphopantetheine + adenosine 3',5'-bisphosphate + 2 H(+)</text>
        <dbReference type="Rhea" id="RHEA:50040"/>
        <dbReference type="ChEBI" id="CHEBI:15377"/>
        <dbReference type="ChEBI" id="CHEBI:15378"/>
        <dbReference type="ChEBI" id="CHEBI:58343"/>
        <dbReference type="ChEBI" id="CHEBI:63001"/>
        <dbReference type="ChEBI" id="CHEBI:132021"/>
    </reaction>
    <physiologicalReaction direction="left-to-right" evidence="25">
        <dbReference type="Rhea" id="RHEA:50041"/>
    </physiologicalReaction>
</comment>
<evidence type="ECO:0000256" key="13">
    <source>
        <dbReference type="ARBA" id="ARBA00044967"/>
    </source>
</evidence>
<keyword evidence="8" id="KW-0460">Magnesium</keyword>
<evidence type="ECO:0000256" key="2">
    <source>
        <dbReference type="ARBA" id="ARBA00001946"/>
    </source>
</evidence>
<keyword evidence="6" id="KW-0479">Metal-binding</keyword>
<evidence type="ECO:0000256" key="4">
    <source>
        <dbReference type="ARBA" id="ARBA00006506"/>
    </source>
</evidence>
<gene>
    <name evidence="31" type="primary">NUDT7</name>
</gene>
<comment type="subcellular location">
    <subcellularLocation>
        <location evidence="3">Peroxisome</location>
    </subcellularLocation>
</comment>
<comment type="function">
    <text evidence="27">Fatty acyl-coenzyme A (CoA) diphosphatase that hydrolyzes fatty acyl-CoA to yield acyl-4'-phosphopantetheine and adenosine 3',5'-bisphosphate. Cleaves CoA, CoA esters and oxidized CoA with similar efficiencies. Preferentially hydrolyzes medium-chain acyl-CoAs and bile acid-CoAs. Has no activity toward NDP-sugars, CDP-alcohols, (deoxy)nucleoside 5'-triphosphates, nucleoside 5'-di or monophosphates, diadenosine polyphosphates, NAD, NADH, NADP, NADPH or thymidine-5'-monophospho-p-nitrophenyl ester. May be required to eliminate oxidized CoA from peroxisomes, or regulate CoA and acyl-CoA levels in this organelle in response to metabolic demand. Does not play a role in U8 snoRNA decapping activity. Binds U8 snoRNA. Exhibits decapping activity towards dpCoA-capped RNAs in vitro.</text>
</comment>
<evidence type="ECO:0000313" key="32">
    <source>
        <dbReference type="Proteomes" id="UP000472241"/>
    </source>
</evidence>
<evidence type="ECO:0000256" key="1">
    <source>
        <dbReference type="ARBA" id="ARBA00001936"/>
    </source>
</evidence>
<dbReference type="InterPro" id="IPR000086">
    <property type="entry name" value="NUDIX_hydrolase_dom"/>
</dbReference>
<evidence type="ECO:0000256" key="3">
    <source>
        <dbReference type="ARBA" id="ARBA00004275"/>
    </source>
</evidence>
<comment type="catalytic activity">
    <reaction evidence="14">
        <text>octanoyl-CoA + H2O = S-octanoyl-4'-phosphopantetheine + adenosine 3',5'-bisphosphate + 2 H(+)</text>
        <dbReference type="Rhea" id="RHEA:50016"/>
        <dbReference type="ChEBI" id="CHEBI:15377"/>
        <dbReference type="ChEBI" id="CHEBI:15378"/>
        <dbReference type="ChEBI" id="CHEBI:57386"/>
        <dbReference type="ChEBI" id="CHEBI:58343"/>
        <dbReference type="ChEBI" id="CHEBI:132013"/>
    </reaction>
    <physiologicalReaction direction="left-to-right" evidence="14">
        <dbReference type="Rhea" id="RHEA:50017"/>
    </physiologicalReaction>
</comment>
<evidence type="ECO:0000256" key="20">
    <source>
        <dbReference type="ARBA" id="ARBA00048624"/>
    </source>
</evidence>
<dbReference type="EC" id="3.6.1.77" evidence="13"/>
<evidence type="ECO:0000256" key="7">
    <source>
        <dbReference type="ARBA" id="ARBA00022801"/>
    </source>
</evidence>
<evidence type="ECO:0000259" key="30">
    <source>
        <dbReference type="PROSITE" id="PS51462"/>
    </source>
</evidence>
<keyword evidence="11" id="KW-0464">Manganese</keyword>